<evidence type="ECO:0000313" key="5">
    <source>
        <dbReference type="EMBL" id="RNA29859.1"/>
    </source>
</evidence>
<comment type="caution">
    <text evidence="5">The sequence shown here is derived from an EMBL/GenBank/DDBJ whole genome shotgun (WGS) entry which is preliminary data.</text>
</comment>
<dbReference type="GO" id="GO:0051601">
    <property type="term" value="P:exocyst localization"/>
    <property type="evidence" value="ECO:0007669"/>
    <property type="project" value="TreeGrafter"/>
</dbReference>
<dbReference type="STRING" id="10195.A0A3M7S2H3"/>
<evidence type="ECO:0000256" key="3">
    <source>
        <dbReference type="ARBA" id="ARBA00022483"/>
    </source>
</evidence>
<dbReference type="InterPro" id="IPR010326">
    <property type="entry name" value="EXOC3/Sec6"/>
</dbReference>
<keyword evidence="3" id="KW-0268">Exocytosis</keyword>
<gene>
    <name evidence="5" type="ORF">BpHYR1_029456</name>
</gene>
<dbReference type="PANTHER" id="PTHR21292:SF1">
    <property type="entry name" value="EXOCYST COMPLEX COMPONENT 3"/>
    <property type="match status" value="1"/>
</dbReference>
<dbReference type="PANTHER" id="PTHR21292">
    <property type="entry name" value="EXOCYST COMPLEX COMPONENT SEC6-RELATED"/>
    <property type="match status" value="1"/>
</dbReference>
<protein>
    <submittedName>
        <fullName evidence="5">Exocyst complex component 3</fullName>
    </submittedName>
</protein>
<keyword evidence="4" id="KW-0175">Coiled coil</keyword>
<dbReference type="OrthoDB" id="10047020at2759"/>
<dbReference type="Proteomes" id="UP000276133">
    <property type="component" value="Unassembled WGS sequence"/>
</dbReference>
<keyword evidence="2" id="KW-0813">Transport</keyword>
<evidence type="ECO:0000256" key="4">
    <source>
        <dbReference type="SAM" id="Coils"/>
    </source>
</evidence>
<accession>A0A3M7S2H3</accession>
<keyword evidence="6" id="KW-1185">Reference proteome</keyword>
<name>A0A3M7S2H3_BRAPC</name>
<dbReference type="Pfam" id="PF06046">
    <property type="entry name" value="Sec6"/>
    <property type="match status" value="1"/>
</dbReference>
<evidence type="ECO:0000256" key="1">
    <source>
        <dbReference type="ARBA" id="ARBA00009447"/>
    </source>
</evidence>
<proteinExistence type="inferred from homology"/>
<dbReference type="InterPro" id="IPR042532">
    <property type="entry name" value="EXOC3/Sec6_C"/>
</dbReference>
<dbReference type="Gene3D" id="1.10.357.70">
    <property type="entry name" value="Exocyst complex component Sec6, C-terminal domain"/>
    <property type="match status" value="1"/>
</dbReference>
<organism evidence="5 6">
    <name type="scientific">Brachionus plicatilis</name>
    <name type="common">Marine rotifer</name>
    <name type="synonym">Brachionus muelleri</name>
    <dbReference type="NCBI Taxonomy" id="10195"/>
    <lineage>
        <taxon>Eukaryota</taxon>
        <taxon>Metazoa</taxon>
        <taxon>Spiralia</taxon>
        <taxon>Gnathifera</taxon>
        <taxon>Rotifera</taxon>
        <taxon>Eurotatoria</taxon>
        <taxon>Monogononta</taxon>
        <taxon>Pseudotrocha</taxon>
        <taxon>Ploima</taxon>
        <taxon>Brachionidae</taxon>
        <taxon>Brachionus</taxon>
    </lineage>
</organism>
<reference evidence="5 6" key="1">
    <citation type="journal article" date="2018" name="Sci. Rep.">
        <title>Genomic signatures of local adaptation to the degree of environmental predictability in rotifers.</title>
        <authorList>
            <person name="Franch-Gras L."/>
            <person name="Hahn C."/>
            <person name="Garcia-Roger E.M."/>
            <person name="Carmona M.J."/>
            <person name="Serra M."/>
            <person name="Gomez A."/>
        </authorList>
    </citation>
    <scope>NUCLEOTIDE SEQUENCE [LARGE SCALE GENOMIC DNA]</scope>
    <source>
        <strain evidence="5">HYR1</strain>
    </source>
</reference>
<feature type="coiled-coil region" evidence="4">
    <location>
        <begin position="64"/>
        <end position="135"/>
    </location>
</feature>
<evidence type="ECO:0000256" key="2">
    <source>
        <dbReference type="ARBA" id="ARBA00022448"/>
    </source>
</evidence>
<dbReference type="GO" id="GO:0006887">
    <property type="term" value="P:exocytosis"/>
    <property type="evidence" value="ECO:0007669"/>
    <property type="project" value="UniProtKB-KW"/>
</dbReference>
<dbReference type="AlphaFoldDB" id="A0A3M7S2H3"/>
<dbReference type="Gene3D" id="1.10.357.50">
    <property type="match status" value="1"/>
</dbReference>
<dbReference type="GO" id="GO:0000145">
    <property type="term" value="C:exocyst"/>
    <property type="evidence" value="ECO:0007669"/>
    <property type="project" value="InterPro"/>
</dbReference>
<sequence>MESTDTLRKLKEQAETNALKRLQSEFSTPDQLEQIEQHILRNEKTKNMIESQLKSAIQSHFISVNSCMDQLKEINQNINEVKNTIYSIQEEYKTISHLENTLGELRKEATKHKQLKSAKENVQNILNVKDLAKKAEQYIEDNNLLLAHKCLFDMEKCKNDILEELGNPSENNHNIDDIKLVEEFFKKVKQLQEILHSNIFLVIKRMLEVSKSYPNQLVTALRVISREEALDEFWMKKKEETGFAPSDRPKRWKEECKETIKRTIETKIQGCWIDDRETNEKWFSNNLARINSRFLEDLEIVKKLCEPCFPPSYKIFDFYVENIIISISNHFHLLLDSNQLKDREFYILLSWSEAYKSEDFLGSPRFDIDLNKLPNILDDDHYKFSLDRYLEYTNSNIKMWFQNTLSKNYNEWLTNKEPLLIDGCYESNIPNDLYSMLFQQLTFTDLVKDDRFFKEFVKYILSNLNIFHESLRGKLFDFKTCNSKPNEPSNEIITRMIASSNDCLRLKSSILELRDRFDTFMDKDEIGGPNDKYELLGSKMTSLSELCLDFIVEEIIKCLDEQYFRVLLSREWLTNNQIIDTILNTSTDFMQDLRYLRPMSQLKFLVKWHNRIKVEFMKGFFQNLSITKMLRKCQFTDLQERRLFTSKVEKEVAYLEDWFKRMASTLPDNKNVFDFESLKLMNKIVSSDDLDFLYVEIASLVKKCPSLTSEMLFALLSLRGDVSRSEYKEKFEDCIKSEAPATPSKTGMKEIKVDEALFILKKELKIQ</sequence>
<comment type="similarity">
    <text evidence="1">Belongs to the SEC6 family.</text>
</comment>
<dbReference type="GO" id="GO:0000149">
    <property type="term" value="F:SNARE binding"/>
    <property type="evidence" value="ECO:0007669"/>
    <property type="project" value="TreeGrafter"/>
</dbReference>
<evidence type="ECO:0000313" key="6">
    <source>
        <dbReference type="Proteomes" id="UP000276133"/>
    </source>
</evidence>
<dbReference type="EMBL" id="REGN01002157">
    <property type="protein sequence ID" value="RNA29859.1"/>
    <property type="molecule type" value="Genomic_DNA"/>
</dbReference>